<evidence type="ECO:0000313" key="6">
    <source>
        <dbReference type="Proteomes" id="UP001172083"/>
    </source>
</evidence>
<feature type="domain" description="PAC" evidence="4">
    <location>
        <begin position="356"/>
        <end position="408"/>
    </location>
</feature>
<comment type="caution">
    <text evidence="5">The sequence shown here is derived from an EMBL/GenBank/DDBJ whole genome shotgun (WGS) entry which is preliminary data.</text>
</comment>
<evidence type="ECO:0000259" key="4">
    <source>
        <dbReference type="PROSITE" id="PS50113"/>
    </source>
</evidence>
<evidence type="ECO:0000313" key="5">
    <source>
        <dbReference type="EMBL" id="MDN5212721.1"/>
    </source>
</evidence>
<keyword evidence="6" id="KW-1185">Reference proteome</keyword>
<dbReference type="SMART" id="SM00086">
    <property type="entry name" value="PAC"/>
    <property type="match status" value="5"/>
</dbReference>
<dbReference type="CDD" id="cd11386">
    <property type="entry name" value="MCP_signal"/>
    <property type="match status" value="1"/>
</dbReference>
<evidence type="ECO:0000256" key="1">
    <source>
        <dbReference type="PROSITE-ProRule" id="PRU00284"/>
    </source>
</evidence>
<feature type="domain" description="PAC" evidence="4">
    <location>
        <begin position="602"/>
        <end position="654"/>
    </location>
</feature>
<feature type="domain" description="PAC" evidence="4">
    <location>
        <begin position="110"/>
        <end position="162"/>
    </location>
</feature>
<dbReference type="InterPro" id="IPR000014">
    <property type="entry name" value="PAS"/>
</dbReference>
<dbReference type="InterPro" id="IPR004089">
    <property type="entry name" value="MCPsignal_dom"/>
</dbReference>
<feature type="domain" description="Methyl-accepting transducer" evidence="3">
    <location>
        <begin position="714"/>
        <end position="971"/>
    </location>
</feature>
<sequence length="1003" mass="109215">MALGKNGASTTTSAKRSNGSATGNGKSTNGKLDNGKASSIETAVMNGWAVIEFEPDGTIISANDKFMSAMGYGKGDRIDGLHHKIFCDDAFAESQEYLNFWKDLANGIEKSGEFKRQRKDGSPVWINASYAPVKDTNGTVKRVVKIAADITDMVQARLMGEHMHAAVNTGWASIEFKPDGTILSANENFVKALGYHNESEVVGKHHSIFCENEYASSTEYKMFWEDLAGGVIRAGEFKRLTQEGEDVWINASYTPIKDESGKVVKVIKIAADITDMVEARLTGEHLQAAVDTGWASIEFKPDGTILTANENFVKTLGYDSEQEIAGKHHRIFCEDEYASSAEYKMFWEELARGLVRAGEFKRLTQDGEEVWINASYTPIKDESGKVVKVIKIAADITGMVEARLTGEHLLSAVNTGWASIEFKPDGTILTANENFVKTLGYDSEQEIVGKHHRIFCENEYASSAEYKMFWEELARGLVRAGEFKRLTQDGEEVWINASYTPIKDESGKVVKVIKIAADITDMVAGRIKGENSQAAIDTGWAYIEFEPDGTIISANSNFVSAMGYNSLSEFQGQHHRIFCDTSYAASAEYSKFWKDLANGIAQNGEYSRVKKDGQPVWLQAAYTPIKDVNGKVTRVIKIAADISKVKFPVLSVNEIINEMAQGNLTMKFDMVAEGYVKEMGDALNEALENLNSLLGTIDDSALQVANAADSMMDRSKNMKNNTNEVASAISQMSKGAQDQAAKTDESSKLAEEVMKSSVEMEKKANLINKAAESGKKSSESGLKIIKNLVENMEGIGSSANLTSDSIKVLTERADEIARTLNVITDIAAQTNLLALNAAIEAARAGEAGRGFAVVAEEIRKLAEDSRKSAVDIEKIIGDVQKDTQSASKAIETMEGSVRQGSTASTEAESIFQEIASSSDETFTYSQEIQEASGGQKQSIDKVVKNIEQIVVVAEETAAGTQEVASSSQELDAGMEDISEASTQLASIATELQSGVNQFKLKKS</sequence>
<dbReference type="Pfam" id="PF13426">
    <property type="entry name" value="PAS_9"/>
    <property type="match status" value="1"/>
</dbReference>
<feature type="domain" description="PAC" evidence="4">
    <location>
        <begin position="233"/>
        <end position="285"/>
    </location>
</feature>
<feature type="region of interest" description="Disordered" evidence="2">
    <location>
        <begin position="1"/>
        <end position="35"/>
    </location>
</feature>
<dbReference type="PROSITE" id="PS50111">
    <property type="entry name" value="CHEMOTAXIS_TRANSDUC_2"/>
    <property type="match status" value="1"/>
</dbReference>
<feature type="domain" description="PAC" evidence="4">
    <location>
        <begin position="479"/>
        <end position="531"/>
    </location>
</feature>
<reference evidence="5" key="1">
    <citation type="submission" date="2023-06" db="EMBL/GenBank/DDBJ databases">
        <title>Genomic of Agaribacillus aureum.</title>
        <authorList>
            <person name="Wang G."/>
        </authorList>
    </citation>
    <scope>NUCLEOTIDE SEQUENCE</scope>
    <source>
        <strain evidence="5">BMA12</strain>
    </source>
</reference>
<keyword evidence="1" id="KW-0807">Transducer</keyword>
<dbReference type="PANTHER" id="PTHR24422:SF10">
    <property type="entry name" value="CHEMOTAXIS PROTEIN METHYLTRANSFERASE 2"/>
    <property type="match status" value="1"/>
</dbReference>
<dbReference type="Proteomes" id="UP001172083">
    <property type="component" value="Unassembled WGS sequence"/>
</dbReference>
<dbReference type="Gene3D" id="1.10.287.950">
    <property type="entry name" value="Methyl-accepting chemotaxis protein"/>
    <property type="match status" value="1"/>
</dbReference>
<protein>
    <submittedName>
        <fullName evidence="5">PAS domain-containing protein</fullName>
    </submittedName>
</protein>
<dbReference type="PROSITE" id="PS50113">
    <property type="entry name" value="PAC"/>
    <property type="match status" value="5"/>
</dbReference>
<dbReference type="CDD" id="cd00130">
    <property type="entry name" value="PAS"/>
    <property type="match status" value="5"/>
</dbReference>
<dbReference type="InterPro" id="IPR035965">
    <property type="entry name" value="PAS-like_dom_sf"/>
</dbReference>
<organism evidence="5 6">
    <name type="scientific">Agaribacillus aureus</name>
    <dbReference type="NCBI Taxonomy" id="3051825"/>
    <lineage>
        <taxon>Bacteria</taxon>
        <taxon>Pseudomonadati</taxon>
        <taxon>Bacteroidota</taxon>
        <taxon>Cytophagia</taxon>
        <taxon>Cytophagales</taxon>
        <taxon>Splendidivirgaceae</taxon>
        <taxon>Agaribacillus</taxon>
    </lineage>
</organism>
<dbReference type="NCBIfam" id="TIGR00229">
    <property type="entry name" value="sensory_box"/>
    <property type="match status" value="5"/>
</dbReference>
<name>A0ABT8L8J2_9BACT</name>
<dbReference type="SMART" id="SM00091">
    <property type="entry name" value="PAS"/>
    <property type="match status" value="4"/>
</dbReference>
<accession>A0ABT8L8J2</accession>
<dbReference type="Pfam" id="PF00015">
    <property type="entry name" value="MCPsignal"/>
    <property type="match status" value="1"/>
</dbReference>
<gene>
    <name evidence="5" type="ORF">QQ020_11715</name>
</gene>
<dbReference type="InterPro" id="IPR050903">
    <property type="entry name" value="Bact_Chemotaxis_MeTrfase"/>
</dbReference>
<dbReference type="SUPFAM" id="SSF55785">
    <property type="entry name" value="PYP-like sensor domain (PAS domain)"/>
    <property type="match status" value="5"/>
</dbReference>
<dbReference type="Pfam" id="PF08447">
    <property type="entry name" value="PAS_3"/>
    <property type="match status" value="4"/>
</dbReference>
<dbReference type="SUPFAM" id="SSF58104">
    <property type="entry name" value="Methyl-accepting chemotaxis protein (MCP) signaling domain"/>
    <property type="match status" value="1"/>
</dbReference>
<dbReference type="InterPro" id="IPR000700">
    <property type="entry name" value="PAS-assoc_C"/>
</dbReference>
<dbReference type="PANTHER" id="PTHR24422">
    <property type="entry name" value="CHEMOTAXIS PROTEIN METHYLTRANSFERASE"/>
    <property type="match status" value="1"/>
</dbReference>
<dbReference type="InterPro" id="IPR001610">
    <property type="entry name" value="PAC"/>
</dbReference>
<dbReference type="InterPro" id="IPR013655">
    <property type="entry name" value="PAS_fold_3"/>
</dbReference>
<feature type="compositionally biased region" description="Polar residues" evidence="2">
    <location>
        <begin position="7"/>
        <end position="35"/>
    </location>
</feature>
<evidence type="ECO:0000259" key="3">
    <source>
        <dbReference type="PROSITE" id="PS50111"/>
    </source>
</evidence>
<dbReference type="EMBL" id="JAUJEB010000001">
    <property type="protein sequence ID" value="MDN5212721.1"/>
    <property type="molecule type" value="Genomic_DNA"/>
</dbReference>
<dbReference type="SMART" id="SM00283">
    <property type="entry name" value="MA"/>
    <property type="match status" value="1"/>
</dbReference>
<evidence type="ECO:0000256" key="2">
    <source>
        <dbReference type="SAM" id="MobiDB-lite"/>
    </source>
</evidence>
<dbReference type="RefSeq" id="WP_346758038.1">
    <property type="nucleotide sequence ID" value="NZ_JAUJEB010000001.1"/>
</dbReference>
<proteinExistence type="predicted"/>
<dbReference type="Gene3D" id="3.30.450.20">
    <property type="entry name" value="PAS domain"/>
    <property type="match status" value="5"/>
</dbReference>